<reference evidence="2 3" key="1">
    <citation type="journal article" date="2019" name="Commun. Biol.">
        <title>The bagworm genome reveals a unique fibroin gene that provides high tensile strength.</title>
        <authorList>
            <person name="Kono N."/>
            <person name="Nakamura H."/>
            <person name="Ohtoshi R."/>
            <person name="Tomita M."/>
            <person name="Numata K."/>
            <person name="Arakawa K."/>
        </authorList>
    </citation>
    <scope>NUCLEOTIDE SEQUENCE [LARGE SCALE GENOMIC DNA]</scope>
</reference>
<protein>
    <submittedName>
        <fullName evidence="2">Uncharacterized protein</fullName>
    </submittedName>
</protein>
<keyword evidence="3" id="KW-1185">Reference proteome</keyword>
<sequence>MYVRGLSRVRRAAPGPRPDQLARTHDADGEGRKRISHARRSANCGPAGASPAEQQHLRRSRATLCSSFSRSRAARGVAPRAPRAARAARARAPTPAPTPTTPSRRLQTTQHRLLQVQRSVQHLIAPSLLRDPDTLLSTSFSAKFYRIARPVPRRARRAIGRESCHRDVPRKRAGLKCPNTSIGSRGFATGAA</sequence>
<name>A0A4C1TPX2_EUMVA</name>
<feature type="compositionally biased region" description="Low complexity" evidence="1">
    <location>
        <begin position="69"/>
        <end position="93"/>
    </location>
</feature>
<evidence type="ECO:0000313" key="3">
    <source>
        <dbReference type="Proteomes" id="UP000299102"/>
    </source>
</evidence>
<feature type="region of interest" description="Disordered" evidence="1">
    <location>
        <begin position="1"/>
        <end position="108"/>
    </location>
</feature>
<proteinExistence type="predicted"/>
<accession>A0A4C1TPX2</accession>
<organism evidence="2 3">
    <name type="scientific">Eumeta variegata</name>
    <name type="common">Bagworm moth</name>
    <name type="synonym">Eumeta japonica</name>
    <dbReference type="NCBI Taxonomy" id="151549"/>
    <lineage>
        <taxon>Eukaryota</taxon>
        <taxon>Metazoa</taxon>
        <taxon>Ecdysozoa</taxon>
        <taxon>Arthropoda</taxon>
        <taxon>Hexapoda</taxon>
        <taxon>Insecta</taxon>
        <taxon>Pterygota</taxon>
        <taxon>Neoptera</taxon>
        <taxon>Endopterygota</taxon>
        <taxon>Lepidoptera</taxon>
        <taxon>Glossata</taxon>
        <taxon>Ditrysia</taxon>
        <taxon>Tineoidea</taxon>
        <taxon>Psychidae</taxon>
        <taxon>Oiketicinae</taxon>
        <taxon>Eumeta</taxon>
    </lineage>
</organism>
<dbReference type="AlphaFoldDB" id="A0A4C1TPX2"/>
<dbReference type="EMBL" id="BGZK01000076">
    <property type="protein sequence ID" value="GBP15998.1"/>
    <property type="molecule type" value="Genomic_DNA"/>
</dbReference>
<gene>
    <name evidence="2" type="ORF">EVAR_94346_1</name>
</gene>
<feature type="compositionally biased region" description="Basic and acidic residues" evidence="1">
    <location>
        <begin position="20"/>
        <end position="33"/>
    </location>
</feature>
<dbReference type="Proteomes" id="UP000299102">
    <property type="component" value="Unassembled WGS sequence"/>
</dbReference>
<evidence type="ECO:0000256" key="1">
    <source>
        <dbReference type="SAM" id="MobiDB-lite"/>
    </source>
</evidence>
<comment type="caution">
    <text evidence="2">The sequence shown here is derived from an EMBL/GenBank/DDBJ whole genome shotgun (WGS) entry which is preliminary data.</text>
</comment>
<evidence type="ECO:0000313" key="2">
    <source>
        <dbReference type="EMBL" id="GBP15998.1"/>
    </source>
</evidence>